<evidence type="ECO:0008006" key="3">
    <source>
        <dbReference type="Google" id="ProtNLM"/>
    </source>
</evidence>
<dbReference type="EMBL" id="FZOL01000006">
    <property type="protein sequence ID" value="SNS33786.1"/>
    <property type="molecule type" value="Genomic_DNA"/>
</dbReference>
<dbReference type="AlphaFoldDB" id="A0A239DMS5"/>
<reference evidence="2" key="1">
    <citation type="submission" date="2017-06" db="EMBL/GenBank/DDBJ databases">
        <authorList>
            <person name="Varghese N."/>
            <person name="Submissions S."/>
        </authorList>
    </citation>
    <scope>NUCLEOTIDE SEQUENCE [LARGE SCALE GENOMIC DNA]</scope>
    <source>
        <strain evidence="2">DSM 22348</strain>
    </source>
</reference>
<protein>
    <recommendedName>
        <fullName evidence="3">Lipoprotein</fullName>
    </recommendedName>
</protein>
<dbReference type="Proteomes" id="UP000198407">
    <property type="component" value="Unassembled WGS sequence"/>
</dbReference>
<evidence type="ECO:0000313" key="2">
    <source>
        <dbReference type="Proteomes" id="UP000198407"/>
    </source>
</evidence>
<dbReference type="RefSeq" id="WP_042123187.1">
    <property type="nucleotide sequence ID" value="NZ_FZOL01000006.1"/>
</dbReference>
<gene>
    <name evidence="1" type="ORF">SAMN05444352_106172</name>
</gene>
<proteinExistence type="predicted"/>
<dbReference type="PROSITE" id="PS51257">
    <property type="entry name" value="PROKAR_LIPOPROTEIN"/>
    <property type="match status" value="1"/>
</dbReference>
<organism evidence="1 2">
    <name type="scientific">Pseudomonas japonica</name>
    <dbReference type="NCBI Taxonomy" id="256466"/>
    <lineage>
        <taxon>Bacteria</taxon>
        <taxon>Pseudomonadati</taxon>
        <taxon>Pseudomonadota</taxon>
        <taxon>Gammaproteobacteria</taxon>
        <taxon>Pseudomonadales</taxon>
        <taxon>Pseudomonadaceae</taxon>
        <taxon>Pseudomonas</taxon>
    </lineage>
</organism>
<dbReference type="OrthoDB" id="9797548at2"/>
<keyword evidence="2" id="KW-1185">Reference proteome</keyword>
<accession>A0A239DMS5</accession>
<name>A0A239DMS5_9PSED</name>
<dbReference type="STRING" id="1215104.GCA_000730585_03796"/>
<evidence type="ECO:0000313" key="1">
    <source>
        <dbReference type="EMBL" id="SNS33786.1"/>
    </source>
</evidence>
<sequence length="194" mass="21061">MNLFKQALLLGVVMLGGCVSYPTGDLAPVGTWPPAASTPAAKPNAYLQTTSLYQVNDSPASAAGGKPAELWEQAISETFQQSGRFARVSTQKGESDLYAESTLTNHEQFVPVSAFLTGFTLFLIPTTAKNTFTLETVFKDKDGKEIGRVSKSESVRTWMQLVLVVGLPFQADTRDVVRALTRSTLDEAVQRKLL</sequence>